<organism evidence="2 3">
    <name type="scientific">Drosophila lebanonensis</name>
    <name type="common">Fruit fly</name>
    <name type="synonym">Scaptodrosophila lebanonensis</name>
    <dbReference type="NCBI Taxonomy" id="7225"/>
    <lineage>
        <taxon>Eukaryota</taxon>
        <taxon>Metazoa</taxon>
        <taxon>Ecdysozoa</taxon>
        <taxon>Arthropoda</taxon>
        <taxon>Hexapoda</taxon>
        <taxon>Insecta</taxon>
        <taxon>Pterygota</taxon>
        <taxon>Neoptera</taxon>
        <taxon>Endopterygota</taxon>
        <taxon>Diptera</taxon>
        <taxon>Brachycera</taxon>
        <taxon>Muscomorpha</taxon>
        <taxon>Ephydroidea</taxon>
        <taxon>Drosophilidae</taxon>
        <taxon>Scaptodrosophila</taxon>
    </lineage>
</organism>
<dbReference type="Proteomes" id="UP000504634">
    <property type="component" value="Unplaced"/>
</dbReference>
<protein>
    <submittedName>
        <fullName evidence="3">Uncharacterized protein LOC115626080</fullName>
    </submittedName>
</protein>
<dbReference type="OrthoDB" id="7883180at2759"/>
<feature type="region of interest" description="Disordered" evidence="1">
    <location>
        <begin position="55"/>
        <end position="102"/>
    </location>
</feature>
<dbReference type="GeneID" id="115626080"/>
<keyword evidence="2" id="KW-1185">Reference proteome</keyword>
<dbReference type="AlphaFoldDB" id="A0A6J2TQ07"/>
<dbReference type="RefSeq" id="XP_030377193.1">
    <property type="nucleotide sequence ID" value="XM_030521333.1"/>
</dbReference>
<name>A0A6J2TQ07_DROLE</name>
<gene>
    <name evidence="3" type="primary">LOC115626080</name>
</gene>
<feature type="compositionally biased region" description="Low complexity" evidence="1">
    <location>
        <begin position="90"/>
        <end position="102"/>
    </location>
</feature>
<evidence type="ECO:0000313" key="3">
    <source>
        <dbReference type="RefSeq" id="XP_030377193.1"/>
    </source>
</evidence>
<evidence type="ECO:0000313" key="2">
    <source>
        <dbReference type="Proteomes" id="UP000504634"/>
    </source>
</evidence>
<accession>A0A6J2TQ07</accession>
<proteinExistence type="predicted"/>
<reference evidence="3" key="1">
    <citation type="submission" date="2025-08" db="UniProtKB">
        <authorList>
            <consortium name="RefSeq"/>
        </authorList>
    </citation>
    <scope>IDENTIFICATION</scope>
    <source>
        <strain evidence="3">11010-0011.00</strain>
        <tissue evidence="3">Whole body</tissue>
    </source>
</reference>
<evidence type="ECO:0000256" key="1">
    <source>
        <dbReference type="SAM" id="MobiDB-lite"/>
    </source>
</evidence>
<sequence>MAPSQVDYLNETSVGYTHKKFKTVYTHKKFGKCGKQTASLEAAVVSTTTPLFRPYALDDNRSRKRRPAPATEEMEQQRQQLPPTPPLTPPQYKSQPQQQQIPAATPTYNHIPLTTQHNIASAPTVNHQAFALMLQKQRAVLHMRQLLNINPDANTWPLEWRNALYALLQQ</sequence>